<organism evidence="2">
    <name type="scientific">marine sediment metagenome</name>
    <dbReference type="NCBI Taxonomy" id="412755"/>
    <lineage>
        <taxon>unclassified sequences</taxon>
        <taxon>metagenomes</taxon>
        <taxon>ecological metagenomes</taxon>
    </lineage>
</organism>
<keyword evidence="1" id="KW-1133">Transmembrane helix</keyword>
<dbReference type="EMBL" id="LAZR01000131">
    <property type="protein sequence ID" value="KKN88102.1"/>
    <property type="molecule type" value="Genomic_DNA"/>
</dbReference>
<reference evidence="2" key="1">
    <citation type="journal article" date="2015" name="Nature">
        <title>Complex archaea that bridge the gap between prokaryotes and eukaryotes.</title>
        <authorList>
            <person name="Spang A."/>
            <person name="Saw J.H."/>
            <person name="Jorgensen S.L."/>
            <person name="Zaremba-Niedzwiedzka K."/>
            <person name="Martijn J."/>
            <person name="Lind A.E."/>
            <person name="van Eijk R."/>
            <person name="Schleper C."/>
            <person name="Guy L."/>
            <person name="Ettema T.J."/>
        </authorList>
    </citation>
    <scope>NUCLEOTIDE SEQUENCE</scope>
</reference>
<name>A0A0F9UKY9_9ZZZZ</name>
<proteinExistence type="predicted"/>
<sequence length="48" mass="5444">MNIWQETALGLVIWFTVAFTLGTGWGILIGHLLFTSKVKEDYEQEASE</sequence>
<gene>
    <name evidence="2" type="ORF">LCGC14_0251740</name>
</gene>
<comment type="caution">
    <text evidence="2">The sequence shown here is derived from an EMBL/GenBank/DDBJ whole genome shotgun (WGS) entry which is preliminary data.</text>
</comment>
<protein>
    <submittedName>
        <fullName evidence="2">Uncharacterized protein</fullName>
    </submittedName>
</protein>
<accession>A0A0F9UKY9</accession>
<dbReference type="AlphaFoldDB" id="A0A0F9UKY9"/>
<keyword evidence="1" id="KW-0812">Transmembrane</keyword>
<keyword evidence="1" id="KW-0472">Membrane</keyword>
<evidence type="ECO:0000313" key="2">
    <source>
        <dbReference type="EMBL" id="KKN88102.1"/>
    </source>
</evidence>
<feature type="transmembrane region" description="Helical" evidence="1">
    <location>
        <begin position="12"/>
        <end position="34"/>
    </location>
</feature>
<evidence type="ECO:0000256" key="1">
    <source>
        <dbReference type="SAM" id="Phobius"/>
    </source>
</evidence>